<name>A0A9X1AJ44_9SPHN</name>
<evidence type="ECO:0000313" key="4">
    <source>
        <dbReference type="Proteomes" id="UP001138757"/>
    </source>
</evidence>
<evidence type="ECO:0000256" key="1">
    <source>
        <dbReference type="ARBA" id="ARBA00006484"/>
    </source>
</evidence>
<dbReference type="AlphaFoldDB" id="A0A9X1AJ44"/>
<dbReference type="EMBL" id="JAHGAW010000001">
    <property type="protein sequence ID" value="MBT2185774.1"/>
    <property type="molecule type" value="Genomic_DNA"/>
</dbReference>
<dbReference type="GO" id="GO:0016491">
    <property type="term" value="F:oxidoreductase activity"/>
    <property type="evidence" value="ECO:0007669"/>
    <property type="project" value="UniProtKB-KW"/>
</dbReference>
<evidence type="ECO:0000256" key="2">
    <source>
        <dbReference type="ARBA" id="ARBA00023002"/>
    </source>
</evidence>
<reference evidence="3" key="1">
    <citation type="submission" date="2021-05" db="EMBL/GenBank/DDBJ databases">
        <title>Genome of Sphingobium sp. strain.</title>
        <authorList>
            <person name="Fan R."/>
        </authorList>
    </citation>
    <scope>NUCLEOTIDE SEQUENCE</scope>
    <source>
        <strain evidence="3">H33</strain>
    </source>
</reference>
<evidence type="ECO:0000313" key="3">
    <source>
        <dbReference type="EMBL" id="MBT2185774.1"/>
    </source>
</evidence>
<dbReference type="Proteomes" id="UP001138757">
    <property type="component" value="Unassembled WGS sequence"/>
</dbReference>
<accession>A0A9X1AJ44</accession>
<dbReference type="PANTHER" id="PTHR42901">
    <property type="entry name" value="ALCOHOL DEHYDROGENASE"/>
    <property type="match status" value="1"/>
</dbReference>
<dbReference type="Gene3D" id="3.40.50.720">
    <property type="entry name" value="NAD(P)-binding Rossmann-like Domain"/>
    <property type="match status" value="1"/>
</dbReference>
<dbReference type="Pfam" id="PF00106">
    <property type="entry name" value="adh_short"/>
    <property type="match status" value="1"/>
</dbReference>
<comment type="caution">
    <text evidence="3">The sequence shown here is derived from an EMBL/GenBank/DDBJ whole genome shotgun (WGS) entry which is preliminary data.</text>
</comment>
<proteinExistence type="inferred from homology"/>
<dbReference type="PANTHER" id="PTHR42901:SF1">
    <property type="entry name" value="ALCOHOL DEHYDROGENASE"/>
    <property type="match status" value="1"/>
</dbReference>
<dbReference type="PRINTS" id="PR00081">
    <property type="entry name" value="GDHRDH"/>
</dbReference>
<dbReference type="RefSeq" id="WP_214621499.1">
    <property type="nucleotide sequence ID" value="NZ_JAHGAW010000001.1"/>
</dbReference>
<organism evidence="3 4">
    <name type="scientific">Sphingobium nicotianae</name>
    <dbReference type="NCBI Taxonomy" id="2782607"/>
    <lineage>
        <taxon>Bacteria</taxon>
        <taxon>Pseudomonadati</taxon>
        <taxon>Pseudomonadota</taxon>
        <taxon>Alphaproteobacteria</taxon>
        <taxon>Sphingomonadales</taxon>
        <taxon>Sphingomonadaceae</taxon>
        <taxon>Sphingobium</taxon>
    </lineage>
</organism>
<gene>
    <name evidence="3" type="ORF">KK488_02310</name>
</gene>
<comment type="similarity">
    <text evidence="1">Belongs to the short-chain dehydrogenases/reductases (SDR) family.</text>
</comment>
<dbReference type="InterPro" id="IPR036291">
    <property type="entry name" value="NAD(P)-bd_dom_sf"/>
</dbReference>
<keyword evidence="4" id="KW-1185">Reference proteome</keyword>
<protein>
    <submittedName>
        <fullName evidence="3">SDR family NAD(P)-dependent oxidoreductase</fullName>
    </submittedName>
</protein>
<keyword evidence="2" id="KW-0560">Oxidoreductase</keyword>
<sequence>MTDTDQDKRPLAGRLAIVTGASRGIGAATAHALAADGAHVVLVARSVPDLEAVEEAIHAAGGSATIAPLDLTDGESIGRLAQAVGGRWQALDILVLNAATLGTLAAVPAIDVKEFARQLTLNVAAPQALIAAFDPMLRASKDARVIALSTGVAATNPRAYWGAYGASKAALDVLVAAYGKEVSKISAIRTHIVDPGATRTTMRARAYPGEDPATLKTPDVVGRAIADLVASDAEDGARIVLPK</sequence>
<dbReference type="InterPro" id="IPR002347">
    <property type="entry name" value="SDR_fam"/>
</dbReference>
<dbReference type="SUPFAM" id="SSF51735">
    <property type="entry name" value="NAD(P)-binding Rossmann-fold domains"/>
    <property type="match status" value="1"/>
</dbReference>